<name>A0AAW2ZDA0_9EUKA</name>
<dbReference type="EMBL" id="JAOPGA020001331">
    <property type="protein sequence ID" value="KAL0487333.1"/>
    <property type="molecule type" value="Genomic_DNA"/>
</dbReference>
<comment type="caution">
    <text evidence="1">The sequence shown here is derived from an EMBL/GenBank/DDBJ whole genome shotgun (WGS) entry which is preliminary data.</text>
</comment>
<evidence type="ECO:0000313" key="2">
    <source>
        <dbReference type="Proteomes" id="UP001431209"/>
    </source>
</evidence>
<reference evidence="1 2" key="1">
    <citation type="submission" date="2024-03" db="EMBL/GenBank/DDBJ databases">
        <title>The Acrasis kona genome and developmental transcriptomes reveal deep origins of eukaryotic multicellular pathways.</title>
        <authorList>
            <person name="Sheikh S."/>
            <person name="Fu C.-J."/>
            <person name="Brown M.W."/>
            <person name="Baldauf S.L."/>
        </authorList>
    </citation>
    <scope>NUCLEOTIDE SEQUENCE [LARGE SCALE GENOMIC DNA]</scope>
    <source>
        <strain evidence="1 2">ATCC MYA-3509</strain>
    </source>
</reference>
<dbReference type="AlphaFoldDB" id="A0AAW2ZDA0"/>
<protein>
    <submittedName>
        <fullName evidence="1">DnaK</fullName>
    </submittedName>
</protein>
<dbReference type="InterPro" id="IPR032710">
    <property type="entry name" value="NTF2-like_dom_sf"/>
</dbReference>
<dbReference type="Gene3D" id="3.10.450.240">
    <property type="match status" value="1"/>
</dbReference>
<keyword evidence="2" id="KW-1185">Reference proteome</keyword>
<gene>
    <name evidence="1" type="ORF">AKO1_000814</name>
</gene>
<organism evidence="1 2">
    <name type="scientific">Acrasis kona</name>
    <dbReference type="NCBI Taxonomy" id="1008807"/>
    <lineage>
        <taxon>Eukaryota</taxon>
        <taxon>Discoba</taxon>
        <taxon>Heterolobosea</taxon>
        <taxon>Tetramitia</taxon>
        <taxon>Eutetramitia</taxon>
        <taxon>Acrasidae</taxon>
        <taxon>Acrasis</taxon>
    </lineage>
</organism>
<sequence length="223" mass="26230">MSLKLLRSTFNRNLERVYRRCYSIDQISSQEYLRFQGAGLSEGHTWSTKFPHEKLHMKLPVPGFQKMLHKRFIDPTFIEDDFIDFAKDIYNKVYPMLLDKDINGVAPYLTEQAFQSVFTWMSYMNDQGYSYQYSRLNIIDTKIRSIFVYGLEKGFDETLINVSYTVHDDVLLRLDSMNRTIELAPDARSADLELNLEDVGIKFRNFAFKKSEINGKWLITAIK</sequence>
<evidence type="ECO:0000313" key="1">
    <source>
        <dbReference type="EMBL" id="KAL0487333.1"/>
    </source>
</evidence>
<proteinExistence type="predicted"/>
<dbReference type="SUPFAM" id="SSF54427">
    <property type="entry name" value="NTF2-like"/>
    <property type="match status" value="1"/>
</dbReference>
<accession>A0AAW2ZDA0</accession>
<dbReference type="Proteomes" id="UP001431209">
    <property type="component" value="Unassembled WGS sequence"/>
</dbReference>